<gene>
    <name evidence="2" type="ORF">W97_05495</name>
</gene>
<sequence length="137" mass="15485">MDDLTLLAGFLRVSGLATTLTTWGGSPLYHIPGVNMDVLYQLRTKCSGIGSEKWLTNWASAINTPDRECASYRFSFYCVRELRRSQATDPRDKVFRRVWVSEEMSPRRNHFKDPARLHPVRRGRIHADSGSVAAGAT</sequence>
<evidence type="ECO:0000313" key="3">
    <source>
        <dbReference type="Proteomes" id="UP000016924"/>
    </source>
</evidence>
<dbReference type="AlphaFoldDB" id="R7YX28"/>
<feature type="chain" id="PRO_5012158345" evidence="1">
    <location>
        <begin position="16"/>
        <end position="137"/>
    </location>
</feature>
<protein>
    <submittedName>
        <fullName evidence="2">Uncharacterized protein</fullName>
    </submittedName>
</protein>
<dbReference type="HOGENOM" id="CLU_1865009_0_0_1"/>
<feature type="signal peptide" evidence="1">
    <location>
        <begin position="1"/>
        <end position="15"/>
    </location>
</feature>
<dbReference type="GeneID" id="19902806"/>
<reference evidence="3" key="1">
    <citation type="submission" date="2012-06" db="EMBL/GenBank/DDBJ databases">
        <title>The genome sequence of Coniosporium apollinis CBS 100218.</title>
        <authorList>
            <consortium name="The Broad Institute Genome Sequencing Platform"/>
            <person name="Cuomo C."/>
            <person name="Gorbushina A."/>
            <person name="Noack S."/>
            <person name="Walker B."/>
            <person name="Young S.K."/>
            <person name="Zeng Q."/>
            <person name="Gargeya S."/>
            <person name="Fitzgerald M."/>
            <person name="Haas B."/>
            <person name="Abouelleil A."/>
            <person name="Alvarado L."/>
            <person name="Arachchi H.M."/>
            <person name="Berlin A.M."/>
            <person name="Chapman S.B."/>
            <person name="Goldberg J."/>
            <person name="Griggs A."/>
            <person name="Gujja S."/>
            <person name="Hansen M."/>
            <person name="Howarth C."/>
            <person name="Imamovic A."/>
            <person name="Larimer J."/>
            <person name="McCowan C."/>
            <person name="Montmayeur A."/>
            <person name="Murphy C."/>
            <person name="Neiman D."/>
            <person name="Pearson M."/>
            <person name="Priest M."/>
            <person name="Roberts A."/>
            <person name="Saif S."/>
            <person name="Shea T."/>
            <person name="Sisk P."/>
            <person name="Sykes S."/>
            <person name="Wortman J."/>
            <person name="Nusbaum C."/>
            <person name="Birren B."/>
        </authorList>
    </citation>
    <scope>NUCLEOTIDE SEQUENCE [LARGE SCALE GENOMIC DNA]</scope>
    <source>
        <strain evidence="3">CBS 100218</strain>
    </source>
</reference>
<name>R7YX28_CONA1</name>
<dbReference type="Proteomes" id="UP000016924">
    <property type="component" value="Unassembled WGS sequence"/>
</dbReference>
<dbReference type="RefSeq" id="XP_007781715.1">
    <property type="nucleotide sequence ID" value="XM_007783525.1"/>
</dbReference>
<keyword evidence="3" id="KW-1185">Reference proteome</keyword>
<evidence type="ECO:0000256" key="1">
    <source>
        <dbReference type="SAM" id="SignalP"/>
    </source>
</evidence>
<organism evidence="2 3">
    <name type="scientific">Coniosporium apollinis (strain CBS 100218)</name>
    <name type="common">Rock-inhabiting black yeast</name>
    <dbReference type="NCBI Taxonomy" id="1168221"/>
    <lineage>
        <taxon>Eukaryota</taxon>
        <taxon>Fungi</taxon>
        <taxon>Dikarya</taxon>
        <taxon>Ascomycota</taxon>
        <taxon>Pezizomycotina</taxon>
        <taxon>Dothideomycetes</taxon>
        <taxon>Dothideomycetes incertae sedis</taxon>
        <taxon>Coniosporium</taxon>
    </lineage>
</organism>
<evidence type="ECO:0000313" key="2">
    <source>
        <dbReference type="EMBL" id="EON66398.1"/>
    </source>
</evidence>
<accession>R7YX28</accession>
<dbReference type="EMBL" id="JH767580">
    <property type="protein sequence ID" value="EON66398.1"/>
    <property type="molecule type" value="Genomic_DNA"/>
</dbReference>
<keyword evidence="1" id="KW-0732">Signal</keyword>
<proteinExistence type="predicted"/>